<gene>
    <name evidence="6" type="ORF">EAH76_23255</name>
</gene>
<dbReference type="Proteomes" id="UP000319931">
    <property type="component" value="Unassembled WGS sequence"/>
</dbReference>
<evidence type="ECO:0000256" key="2">
    <source>
        <dbReference type="ARBA" id="ARBA00023125"/>
    </source>
</evidence>
<keyword evidence="1" id="KW-0805">Transcription regulation</keyword>
<comment type="caution">
    <text evidence="6">The sequence shown here is derived from an EMBL/GenBank/DDBJ whole genome shotgun (WGS) entry which is preliminary data.</text>
</comment>
<dbReference type="AlphaFoldDB" id="A0A502FAX6"/>
<feature type="compositionally biased region" description="Basic and acidic residues" evidence="4">
    <location>
        <begin position="266"/>
        <end position="278"/>
    </location>
</feature>
<evidence type="ECO:0000256" key="1">
    <source>
        <dbReference type="ARBA" id="ARBA00023015"/>
    </source>
</evidence>
<dbReference type="SUPFAM" id="SSF46689">
    <property type="entry name" value="Homeodomain-like"/>
    <property type="match status" value="2"/>
</dbReference>
<evidence type="ECO:0000259" key="5">
    <source>
        <dbReference type="PROSITE" id="PS01124"/>
    </source>
</evidence>
<keyword evidence="7" id="KW-1185">Reference proteome</keyword>
<evidence type="ECO:0000313" key="6">
    <source>
        <dbReference type="EMBL" id="TPG46537.1"/>
    </source>
</evidence>
<dbReference type="PROSITE" id="PS01124">
    <property type="entry name" value="HTH_ARAC_FAMILY_2"/>
    <property type="match status" value="1"/>
</dbReference>
<dbReference type="InterPro" id="IPR050204">
    <property type="entry name" value="AraC_XylS_family_regulators"/>
</dbReference>
<feature type="region of interest" description="Disordered" evidence="4">
    <location>
        <begin position="264"/>
        <end position="286"/>
    </location>
</feature>
<keyword evidence="2" id="KW-0238">DNA-binding</keyword>
<dbReference type="SMART" id="SM00342">
    <property type="entry name" value="HTH_ARAC"/>
    <property type="match status" value="1"/>
</dbReference>
<dbReference type="InterPro" id="IPR009057">
    <property type="entry name" value="Homeodomain-like_sf"/>
</dbReference>
<dbReference type="PANTHER" id="PTHR46796:SF6">
    <property type="entry name" value="ARAC SUBFAMILY"/>
    <property type="match status" value="1"/>
</dbReference>
<dbReference type="Gene3D" id="1.10.10.60">
    <property type="entry name" value="Homeodomain-like"/>
    <property type="match status" value="2"/>
</dbReference>
<protein>
    <submittedName>
        <fullName evidence="6">AraC family transcriptional regulator</fullName>
    </submittedName>
</protein>
<name>A0A502FAX6_9SPHN</name>
<dbReference type="InterPro" id="IPR020449">
    <property type="entry name" value="Tscrpt_reg_AraC-type_HTH"/>
</dbReference>
<dbReference type="Pfam" id="PF12833">
    <property type="entry name" value="HTH_18"/>
    <property type="match status" value="1"/>
</dbReference>
<dbReference type="GO" id="GO:0043565">
    <property type="term" value="F:sequence-specific DNA binding"/>
    <property type="evidence" value="ECO:0007669"/>
    <property type="project" value="InterPro"/>
</dbReference>
<dbReference type="EMBL" id="RCZC01000013">
    <property type="protein sequence ID" value="TPG46537.1"/>
    <property type="molecule type" value="Genomic_DNA"/>
</dbReference>
<evidence type="ECO:0000313" key="7">
    <source>
        <dbReference type="Proteomes" id="UP000319931"/>
    </source>
</evidence>
<evidence type="ECO:0000256" key="3">
    <source>
        <dbReference type="ARBA" id="ARBA00023163"/>
    </source>
</evidence>
<dbReference type="InterPro" id="IPR018062">
    <property type="entry name" value="HTH_AraC-typ_CS"/>
</dbReference>
<dbReference type="PROSITE" id="PS00041">
    <property type="entry name" value="HTH_ARAC_FAMILY_1"/>
    <property type="match status" value="1"/>
</dbReference>
<dbReference type="GO" id="GO:0003700">
    <property type="term" value="F:DNA-binding transcription factor activity"/>
    <property type="evidence" value="ECO:0007669"/>
    <property type="project" value="InterPro"/>
</dbReference>
<feature type="domain" description="HTH araC/xylS-type" evidence="5">
    <location>
        <begin position="177"/>
        <end position="275"/>
    </location>
</feature>
<organism evidence="6 7">
    <name type="scientific">Sphingomonas glacialis</name>
    <dbReference type="NCBI Taxonomy" id="658225"/>
    <lineage>
        <taxon>Bacteria</taxon>
        <taxon>Pseudomonadati</taxon>
        <taxon>Pseudomonadota</taxon>
        <taxon>Alphaproteobacteria</taxon>
        <taxon>Sphingomonadales</taxon>
        <taxon>Sphingomonadaceae</taxon>
        <taxon>Sphingomonas</taxon>
    </lineage>
</organism>
<evidence type="ECO:0000256" key="4">
    <source>
        <dbReference type="SAM" id="MobiDB-lite"/>
    </source>
</evidence>
<proteinExistence type="predicted"/>
<sequence length="286" mass="31742">MAMLTGRTWAGVAIDQLSAYTVSEMAVGPRDHHLLAINLADHPYVRAKRCGRVYESAGRLGEAAIIPAGEASTWDGNVPAHVTVRIPASAIIEMASDVLPMGTPHQAIANNFRIRDPFIANMAAIFSLEISRAPHPAQDVLVESLVTALLLHLLRGYTGVPWRDEQPLRNVAPAALHRALAYIEDQPGVRVSLGDLAAVAGLSRFHFSRLFRRYVGMPPALYVERSRIERAKAMICIGQLSLADIAYAVGFADQSHFTRRFRHHEGRTPSDYQRDHAWQRHPRRKI</sequence>
<dbReference type="InterPro" id="IPR018060">
    <property type="entry name" value="HTH_AraC"/>
</dbReference>
<accession>A0A502FAX6</accession>
<keyword evidence="3" id="KW-0804">Transcription</keyword>
<dbReference type="OrthoDB" id="110167at2"/>
<reference evidence="6 7" key="1">
    <citation type="journal article" date="2019" name="Environ. Microbiol.">
        <title>Species interactions and distinct microbial communities in high Arctic permafrost affected cryosols are associated with the CH4 and CO2 gas fluxes.</title>
        <authorList>
            <person name="Altshuler I."/>
            <person name="Hamel J."/>
            <person name="Turney S."/>
            <person name="Magnuson E."/>
            <person name="Levesque R."/>
            <person name="Greer C."/>
            <person name="Whyte L.G."/>
        </authorList>
    </citation>
    <scope>NUCLEOTIDE SEQUENCE [LARGE SCALE GENOMIC DNA]</scope>
    <source>
        <strain evidence="6 7">E6.1</strain>
    </source>
</reference>
<dbReference type="PANTHER" id="PTHR46796">
    <property type="entry name" value="HTH-TYPE TRANSCRIPTIONAL ACTIVATOR RHAS-RELATED"/>
    <property type="match status" value="1"/>
</dbReference>
<dbReference type="PRINTS" id="PR00032">
    <property type="entry name" value="HTHARAC"/>
</dbReference>
<dbReference type="RefSeq" id="WP_140852656.1">
    <property type="nucleotide sequence ID" value="NZ_RCZC01000013.1"/>
</dbReference>